<dbReference type="Pfam" id="PF12840">
    <property type="entry name" value="HTH_20"/>
    <property type="match status" value="1"/>
</dbReference>
<dbReference type="OrthoDB" id="3399802at2"/>
<keyword evidence="2" id="KW-1185">Reference proteome</keyword>
<organism evidence="1 2">
    <name type="scientific">Nocardioides terrae</name>
    <dbReference type="NCBI Taxonomy" id="574651"/>
    <lineage>
        <taxon>Bacteria</taxon>
        <taxon>Bacillati</taxon>
        <taxon>Actinomycetota</taxon>
        <taxon>Actinomycetes</taxon>
        <taxon>Propionibacteriales</taxon>
        <taxon>Nocardioidaceae</taxon>
        <taxon>Nocardioides</taxon>
    </lineage>
</organism>
<proteinExistence type="predicted"/>
<dbReference type="EMBL" id="FOLB01000011">
    <property type="protein sequence ID" value="SFC76998.1"/>
    <property type="molecule type" value="Genomic_DNA"/>
</dbReference>
<name>A0A1I1M1C2_9ACTN</name>
<dbReference type="InterPro" id="IPR036388">
    <property type="entry name" value="WH-like_DNA-bd_sf"/>
</dbReference>
<evidence type="ECO:0000313" key="1">
    <source>
        <dbReference type="EMBL" id="SFC76998.1"/>
    </source>
</evidence>
<sequence length="220" mass="23277">MSEAYAALGALADPVRRRLYDFVAGRSDAVSREQAAAGSDVPLHSARFHLDRLVEAGLLDVEHRRMSGRSGPGAGRPAKLYRRSAAEVEVSLPPRRYDVVGSVLAAAVERSLGGGDLPAALTQEAHAAGRADGAGCRVEGAETERCAAVLAGRGFEPSADDDGLVLRNCPFDALARQHTALVCGLNHDYVDGVLEGLDARSLHARLDPADDRCCVRLDAR</sequence>
<reference evidence="1 2" key="1">
    <citation type="submission" date="2016-10" db="EMBL/GenBank/DDBJ databases">
        <authorList>
            <person name="de Groot N.N."/>
        </authorList>
    </citation>
    <scope>NUCLEOTIDE SEQUENCE [LARGE SCALE GENOMIC DNA]</scope>
    <source>
        <strain evidence="1 2">CGMCC 1.7056</strain>
    </source>
</reference>
<dbReference type="STRING" id="574651.SAMN04487968_11132"/>
<evidence type="ECO:0000313" key="2">
    <source>
        <dbReference type="Proteomes" id="UP000198832"/>
    </source>
</evidence>
<dbReference type="Proteomes" id="UP000198832">
    <property type="component" value="Unassembled WGS sequence"/>
</dbReference>
<protein>
    <submittedName>
        <fullName evidence="1">Predicted transcriptional regulator, ArsR family</fullName>
    </submittedName>
</protein>
<dbReference type="Gene3D" id="1.10.10.10">
    <property type="entry name" value="Winged helix-like DNA-binding domain superfamily/Winged helix DNA-binding domain"/>
    <property type="match status" value="1"/>
</dbReference>
<accession>A0A1I1M1C2</accession>
<gene>
    <name evidence="1" type="ORF">SAMN04487968_11132</name>
</gene>
<dbReference type="RefSeq" id="WP_091125111.1">
    <property type="nucleotide sequence ID" value="NZ_FOLB01000011.1"/>
</dbReference>
<dbReference type="InterPro" id="IPR036390">
    <property type="entry name" value="WH_DNA-bd_sf"/>
</dbReference>
<dbReference type="AlphaFoldDB" id="A0A1I1M1C2"/>
<dbReference type="SUPFAM" id="SSF46785">
    <property type="entry name" value="Winged helix' DNA-binding domain"/>
    <property type="match status" value="1"/>
</dbReference>